<organism evidence="8 9">
    <name type="scientific">Holothuria leucospilota</name>
    <name type="common">Black long sea cucumber</name>
    <name type="synonym">Mertensiothuria leucospilota</name>
    <dbReference type="NCBI Taxonomy" id="206669"/>
    <lineage>
        <taxon>Eukaryota</taxon>
        <taxon>Metazoa</taxon>
        <taxon>Echinodermata</taxon>
        <taxon>Eleutherozoa</taxon>
        <taxon>Echinozoa</taxon>
        <taxon>Holothuroidea</taxon>
        <taxon>Aspidochirotacea</taxon>
        <taxon>Aspidochirotida</taxon>
        <taxon>Holothuriidae</taxon>
        <taxon>Holothuria</taxon>
    </lineage>
</organism>
<dbReference type="AlphaFoldDB" id="A0A9Q0YNL4"/>
<dbReference type="GO" id="GO:0007605">
    <property type="term" value="P:sensory perception of sound"/>
    <property type="evidence" value="ECO:0007669"/>
    <property type="project" value="UniProtKB-ARBA"/>
</dbReference>
<proteinExistence type="inferred from homology"/>
<evidence type="ECO:0000256" key="7">
    <source>
        <dbReference type="SAM" id="Phobius"/>
    </source>
</evidence>
<comment type="caution">
    <text evidence="8">The sequence shown here is derived from an EMBL/GenBank/DDBJ whole genome shotgun (WGS) entry which is preliminary data.</text>
</comment>
<evidence type="ECO:0000256" key="1">
    <source>
        <dbReference type="ARBA" id="ARBA00004141"/>
    </source>
</evidence>
<keyword evidence="3 7" id="KW-0812">Transmembrane</keyword>
<sequence length="218" mass="23753">MYSVKIFYYMTFLAALVAFAFLAASIPTEYMVEANVMDSGGKIVGFIHFGILRGTKNLNGETGNFIVLDEHKNLFHPLITYILLILTAFATVSALIAAVLSLVNIAKLFPMKSFQGPIGMCFYNVTGVLLSTTGIILFTSVLFGPLDEEVLSPDDQALGYSTGQLALSYSFWLQIAAVTLLGVNIGMIIISQTYRDPEEEGSKGVPQLMKTAQKEDVL</sequence>
<evidence type="ECO:0000313" key="8">
    <source>
        <dbReference type="EMBL" id="KAJ8025748.1"/>
    </source>
</evidence>
<accession>A0A9Q0YNL4</accession>
<gene>
    <name evidence="8" type="ORF">HOLleu_33391</name>
</gene>
<comment type="subcellular location">
    <subcellularLocation>
        <location evidence="1">Membrane</location>
        <topology evidence="1">Multi-pass membrane protein</topology>
    </subcellularLocation>
</comment>
<keyword evidence="5 7" id="KW-0472">Membrane</keyword>
<reference evidence="8" key="1">
    <citation type="submission" date="2021-10" db="EMBL/GenBank/DDBJ databases">
        <title>Tropical sea cucumber genome reveals ecological adaptation and Cuvierian tubules defense mechanism.</title>
        <authorList>
            <person name="Chen T."/>
        </authorList>
    </citation>
    <scope>NUCLEOTIDE SEQUENCE</scope>
    <source>
        <strain evidence="8">Nanhai2018</strain>
        <tissue evidence="8">Muscle</tissue>
    </source>
</reference>
<feature type="transmembrane region" description="Helical" evidence="7">
    <location>
        <begin position="166"/>
        <end position="190"/>
    </location>
</feature>
<dbReference type="InterPro" id="IPR026748">
    <property type="entry name" value="Clarin"/>
</dbReference>
<dbReference type="Proteomes" id="UP001152320">
    <property type="component" value="Chromosome 17"/>
</dbReference>
<evidence type="ECO:0000256" key="4">
    <source>
        <dbReference type="ARBA" id="ARBA00022989"/>
    </source>
</evidence>
<comment type="similarity">
    <text evidence="2">Belongs to the clarin family.</text>
</comment>
<name>A0A9Q0YNL4_HOLLE</name>
<feature type="region of interest" description="Disordered" evidence="6">
    <location>
        <begin position="197"/>
        <end position="218"/>
    </location>
</feature>
<evidence type="ECO:0000256" key="3">
    <source>
        <dbReference type="ARBA" id="ARBA00022692"/>
    </source>
</evidence>
<dbReference type="EMBL" id="JAIZAY010000017">
    <property type="protein sequence ID" value="KAJ8025748.1"/>
    <property type="molecule type" value="Genomic_DNA"/>
</dbReference>
<dbReference type="PANTHER" id="PTHR31548:SF1">
    <property type="entry name" value="LD47387P"/>
    <property type="match status" value="1"/>
</dbReference>
<protein>
    <submittedName>
        <fullName evidence="8">Uncharacterized protein</fullName>
    </submittedName>
</protein>
<feature type="transmembrane region" description="Helical" evidence="7">
    <location>
        <begin position="121"/>
        <end position="146"/>
    </location>
</feature>
<evidence type="ECO:0000256" key="6">
    <source>
        <dbReference type="SAM" id="MobiDB-lite"/>
    </source>
</evidence>
<evidence type="ECO:0000256" key="2">
    <source>
        <dbReference type="ARBA" id="ARBA00005787"/>
    </source>
</evidence>
<dbReference type="GO" id="GO:0016020">
    <property type="term" value="C:membrane"/>
    <property type="evidence" value="ECO:0007669"/>
    <property type="project" value="UniProtKB-SubCell"/>
</dbReference>
<keyword evidence="4 7" id="KW-1133">Transmembrane helix</keyword>
<dbReference type="PANTHER" id="PTHR31548">
    <property type="entry name" value="CLARIN"/>
    <property type="match status" value="1"/>
</dbReference>
<evidence type="ECO:0000313" key="9">
    <source>
        <dbReference type="Proteomes" id="UP001152320"/>
    </source>
</evidence>
<evidence type="ECO:0000256" key="5">
    <source>
        <dbReference type="ARBA" id="ARBA00023136"/>
    </source>
</evidence>
<keyword evidence="9" id="KW-1185">Reference proteome</keyword>
<feature type="transmembrane region" description="Helical" evidence="7">
    <location>
        <begin position="78"/>
        <end position="100"/>
    </location>
</feature>
<dbReference type="Pfam" id="PF25807">
    <property type="entry name" value="Clarin-2"/>
    <property type="match status" value="1"/>
</dbReference>